<evidence type="ECO:0000256" key="1">
    <source>
        <dbReference type="ARBA" id="ARBA00006754"/>
    </source>
</evidence>
<reference evidence="5 6" key="2">
    <citation type="journal article" date="2013" name="Genome Announc.">
        <title>Genome Sequence of Growth-Improving Paenibacillus mucilaginosus Strain KNP414.</title>
        <authorList>
            <person name="Lu J.J."/>
            <person name="Wang J.F."/>
            <person name="Hu X.F."/>
        </authorList>
    </citation>
    <scope>NUCLEOTIDE SEQUENCE [LARGE SCALE GENOMIC DNA]</scope>
    <source>
        <strain evidence="5 6">KNP414</strain>
    </source>
</reference>
<evidence type="ECO:0000259" key="4">
    <source>
        <dbReference type="Pfam" id="PF17853"/>
    </source>
</evidence>
<evidence type="ECO:0000259" key="3">
    <source>
        <dbReference type="Pfam" id="PF13556"/>
    </source>
</evidence>
<protein>
    <submittedName>
        <fullName evidence="5">Transcriptional regulator, PucR family</fullName>
    </submittedName>
</protein>
<accession>F8FDB5</accession>
<dbReference type="Proteomes" id="UP000006620">
    <property type="component" value="Chromosome"/>
</dbReference>
<dbReference type="KEGG" id="pms:KNP414_03217"/>
<organism evidence="5 6">
    <name type="scientific">Paenibacillus mucilaginosus (strain KNP414)</name>
    <dbReference type="NCBI Taxonomy" id="1036673"/>
    <lineage>
        <taxon>Bacteria</taxon>
        <taxon>Bacillati</taxon>
        <taxon>Bacillota</taxon>
        <taxon>Bacilli</taxon>
        <taxon>Bacillales</taxon>
        <taxon>Paenibacillaceae</taxon>
        <taxon>Paenibacillus</taxon>
    </lineage>
</organism>
<dbReference type="InterPro" id="IPR042070">
    <property type="entry name" value="PucR_C-HTH_sf"/>
</dbReference>
<dbReference type="Pfam" id="PF17853">
    <property type="entry name" value="GGDEF_2"/>
    <property type="match status" value="1"/>
</dbReference>
<evidence type="ECO:0000313" key="5">
    <source>
        <dbReference type="EMBL" id="AEI41775.1"/>
    </source>
</evidence>
<dbReference type="InterPro" id="IPR041522">
    <property type="entry name" value="CdaR_GGDEF"/>
</dbReference>
<name>F8FDB5_PAEMK</name>
<dbReference type="RefSeq" id="WP_013916934.1">
    <property type="nucleotide sequence ID" value="NC_015690.1"/>
</dbReference>
<dbReference type="AlphaFoldDB" id="F8FDB5"/>
<dbReference type="InterPro" id="IPR012914">
    <property type="entry name" value="PucR_dom"/>
</dbReference>
<dbReference type="Pfam" id="PF07905">
    <property type="entry name" value="PucR"/>
    <property type="match status" value="1"/>
</dbReference>
<dbReference type="PANTHER" id="PTHR33744:SF15">
    <property type="entry name" value="CARBOHYDRATE DIACID REGULATOR"/>
    <property type="match status" value="1"/>
</dbReference>
<feature type="domain" description="PucR C-terminal helix-turn-helix" evidence="3">
    <location>
        <begin position="465"/>
        <end position="519"/>
    </location>
</feature>
<dbReference type="HOGENOM" id="CLU_017436_3_0_9"/>
<comment type="similarity">
    <text evidence="1">Belongs to the CdaR family.</text>
</comment>
<reference evidence="6" key="1">
    <citation type="submission" date="2011-06" db="EMBL/GenBank/DDBJ databases">
        <title>Complete genome sequence of Paenibacillus mucilaginosus KNP414.</title>
        <authorList>
            <person name="Wang J."/>
            <person name="Hu S."/>
            <person name="Hu X."/>
            <person name="Zhang B."/>
            <person name="Dong D."/>
            <person name="Zhang S."/>
            <person name="Zhao K."/>
            <person name="Wu D."/>
        </authorList>
    </citation>
    <scope>NUCLEOTIDE SEQUENCE [LARGE SCALE GENOMIC DNA]</scope>
    <source>
        <strain evidence="6">KNP414</strain>
    </source>
</reference>
<dbReference type="Gene3D" id="1.10.10.2840">
    <property type="entry name" value="PucR C-terminal helix-turn-helix domain"/>
    <property type="match status" value="1"/>
</dbReference>
<evidence type="ECO:0000313" key="6">
    <source>
        <dbReference type="Proteomes" id="UP000006620"/>
    </source>
</evidence>
<evidence type="ECO:0000259" key="2">
    <source>
        <dbReference type="Pfam" id="PF07905"/>
    </source>
</evidence>
<dbReference type="EMBL" id="CP002869">
    <property type="protein sequence ID" value="AEI41775.1"/>
    <property type="molecule type" value="Genomic_DNA"/>
</dbReference>
<dbReference type="InterPro" id="IPR025736">
    <property type="entry name" value="PucR_C-HTH_dom"/>
</dbReference>
<feature type="domain" description="Purine catabolism PurC-like" evidence="2">
    <location>
        <begin position="14"/>
        <end position="119"/>
    </location>
</feature>
<sequence>MHLTVEQALSVYPLSEGKLVAGRSGMNRIVKSVNVMDAPDITDWIKDGEMLFTTAYLIKDSPDDAIALLRKLNQRGSAGLGIKLGRFWPDVPQPILEEADRLAFPLIELPFQFTFSDQMNGLFHAEMQKSTKVLHNVLDKQKKLMQFALRPDHISNFFHTILGIVGYPLAVVGSRGHLVFNATPFSEMQLLRGWPWKDHCQWVHTEEGRYYRIPLTDREDCAGYAIFCPPDTPLMKVEEGLFLQAAEIISHHMGFIYKEYMDHSVQTDLGSLLVRYLKGTGSIGALTDGAERLGIRLFSESYQCVLTTVPENTPDNVREKALRDVREEMQYHPEMKEWNVVHFCIREGILSLFPAESFPGNGRLQALLAGALHSVLGSMPEGSRPRIAVSNKKREPEGLADAYRECRDTLRLAVKLGVPDDVIQYETVELACLFQHVPPGKMQSYCREVLEPLLAKDPDYSQEMLRTLETFVENDGQLSETAKQLYIHRNTAAYRLEKIGEMLGVDFKNISDLLRLKLVFMFRQMLKTGAQTENPLGVRNL</sequence>
<dbReference type="PATRIC" id="fig|1036673.3.peg.2960"/>
<dbReference type="Pfam" id="PF13556">
    <property type="entry name" value="HTH_30"/>
    <property type="match status" value="1"/>
</dbReference>
<proteinExistence type="inferred from homology"/>
<dbReference type="PANTHER" id="PTHR33744">
    <property type="entry name" value="CARBOHYDRATE DIACID REGULATOR"/>
    <property type="match status" value="1"/>
</dbReference>
<dbReference type="InterPro" id="IPR051448">
    <property type="entry name" value="CdaR-like_regulators"/>
</dbReference>
<feature type="domain" description="CdaR GGDEF-like" evidence="4">
    <location>
        <begin position="285"/>
        <end position="412"/>
    </location>
</feature>
<gene>
    <name evidence="5" type="ordered locus">KNP414_03217</name>
</gene>